<protein>
    <submittedName>
        <fullName evidence="3">Uncharacterized protein</fullName>
    </submittedName>
</protein>
<reference evidence="3" key="1">
    <citation type="submission" date="2022-11" db="UniProtKB">
        <authorList>
            <consortium name="WormBaseParasite"/>
        </authorList>
    </citation>
    <scope>IDENTIFICATION</scope>
</reference>
<dbReference type="Proteomes" id="UP000887565">
    <property type="component" value="Unplaced"/>
</dbReference>
<feature type="compositionally biased region" description="Basic and acidic residues" evidence="1">
    <location>
        <begin position="1"/>
        <end position="14"/>
    </location>
</feature>
<sequence>MTKIDHSKLSRTDAKAPTSSQVMSGTVAKPSRFADGLTATIFPTKSMRIPSATIWLAIGLENPDREFLEP</sequence>
<keyword evidence="2" id="KW-1185">Reference proteome</keyword>
<evidence type="ECO:0000313" key="2">
    <source>
        <dbReference type="Proteomes" id="UP000887565"/>
    </source>
</evidence>
<name>A0A915HKU2_ROMCU</name>
<dbReference type="WBParaSite" id="nRc.2.0.1.t01957-RA">
    <property type="protein sequence ID" value="nRc.2.0.1.t01957-RA"/>
    <property type="gene ID" value="nRc.2.0.1.g01957"/>
</dbReference>
<feature type="region of interest" description="Disordered" evidence="1">
    <location>
        <begin position="1"/>
        <end position="27"/>
    </location>
</feature>
<dbReference type="AlphaFoldDB" id="A0A915HKU2"/>
<organism evidence="2 3">
    <name type="scientific">Romanomermis culicivorax</name>
    <name type="common">Nematode worm</name>
    <dbReference type="NCBI Taxonomy" id="13658"/>
    <lineage>
        <taxon>Eukaryota</taxon>
        <taxon>Metazoa</taxon>
        <taxon>Ecdysozoa</taxon>
        <taxon>Nematoda</taxon>
        <taxon>Enoplea</taxon>
        <taxon>Dorylaimia</taxon>
        <taxon>Mermithida</taxon>
        <taxon>Mermithoidea</taxon>
        <taxon>Mermithidae</taxon>
        <taxon>Romanomermis</taxon>
    </lineage>
</organism>
<accession>A0A915HKU2</accession>
<evidence type="ECO:0000313" key="3">
    <source>
        <dbReference type="WBParaSite" id="nRc.2.0.1.t01957-RA"/>
    </source>
</evidence>
<proteinExistence type="predicted"/>
<evidence type="ECO:0000256" key="1">
    <source>
        <dbReference type="SAM" id="MobiDB-lite"/>
    </source>
</evidence>